<keyword evidence="5" id="KW-0675">Receptor</keyword>
<accession>Q30XN2</accession>
<comment type="similarity">
    <text evidence="1">Belongs to the leucine-binding protein family.</text>
</comment>
<keyword evidence="2 3" id="KW-0732">Signal</keyword>
<dbReference type="eggNOG" id="COG0683">
    <property type="taxonomic scope" value="Bacteria"/>
</dbReference>
<evidence type="ECO:0000313" key="5">
    <source>
        <dbReference type="EMBL" id="ABB39564.1"/>
    </source>
</evidence>
<proteinExistence type="inferred from homology"/>
<dbReference type="InterPro" id="IPR028081">
    <property type="entry name" value="Leu-bd"/>
</dbReference>
<feature type="domain" description="Leucine-binding protein" evidence="4">
    <location>
        <begin position="54"/>
        <end position="401"/>
    </location>
</feature>
<feature type="chain" id="PRO_5004219716" evidence="3">
    <location>
        <begin position="37"/>
        <end position="417"/>
    </location>
</feature>
<organism evidence="5 6">
    <name type="scientific">Oleidesulfovibrio alaskensis (strain ATCC BAA-1058 / DSM 17464 / G20)</name>
    <name type="common">Desulfovibrio alaskensis</name>
    <dbReference type="NCBI Taxonomy" id="207559"/>
    <lineage>
        <taxon>Bacteria</taxon>
        <taxon>Pseudomonadati</taxon>
        <taxon>Thermodesulfobacteriota</taxon>
        <taxon>Desulfovibrionia</taxon>
        <taxon>Desulfovibrionales</taxon>
        <taxon>Desulfovibrionaceae</taxon>
        <taxon>Oleidesulfovibrio</taxon>
    </lineage>
</organism>
<dbReference type="Pfam" id="PF13458">
    <property type="entry name" value="Peripla_BP_6"/>
    <property type="match status" value="1"/>
</dbReference>
<dbReference type="EMBL" id="CP000112">
    <property type="protein sequence ID" value="ABB39564.1"/>
    <property type="molecule type" value="Genomic_DNA"/>
</dbReference>
<protein>
    <submittedName>
        <fullName evidence="5">Extracellular ligand-binding receptor</fullName>
    </submittedName>
</protein>
<name>Q30XN2_OLEA2</name>
<dbReference type="SUPFAM" id="SSF53822">
    <property type="entry name" value="Periplasmic binding protein-like I"/>
    <property type="match status" value="1"/>
</dbReference>
<dbReference type="RefSeq" id="WP_011368583.1">
    <property type="nucleotide sequence ID" value="NC_007519.1"/>
</dbReference>
<feature type="signal peptide" evidence="3">
    <location>
        <begin position="1"/>
        <end position="36"/>
    </location>
</feature>
<dbReference type="HOGENOM" id="CLU_027128_6_1_7"/>
<keyword evidence="6" id="KW-1185">Reference proteome</keyword>
<dbReference type="Gene3D" id="3.40.50.2300">
    <property type="match status" value="2"/>
</dbReference>
<dbReference type="Proteomes" id="UP000002710">
    <property type="component" value="Chromosome"/>
</dbReference>
<dbReference type="InterPro" id="IPR028082">
    <property type="entry name" value="Peripla_BP_I"/>
</dbReference>
<sequence length="417" mass="44635">MGGRSTVYSVRYRAADVLTAALLAVLCLAAALPAFAGGRQGPAVLGIAAVSPVTDPAEVSFQHGVRVAVAVFNSLGGLMGQPIRTVLIPLGSSPLEARHAARQLVHTPPLGIIGPSASTQALAMAEVLDRARIPTITPSASHPLVIRGRPYIFRICNGDTANANAMARFITRHLGLSRVAVITNISSDYSISMSESFVDEAIRQGGEVVWRGQYLDRQQDFSVIIHQLLRLKPECVFLPDFMRSSGLFMQQAAGMGLKTVFAGGDAWDATLPRYAAAAAENAYYMAQWIPEEPAGAAKNHHDRCRGHITPMRAFCKAPWLLARTHALRYLGRDFAGSLEALGYDAACVLLAAARRAGSCDPRAVREALAQTYWHGLTGPLHFDADGAPPPGPVHILQLRNGSARPVQTVTLSPREAQ</sequence>
<evidence type="ECO:0000256" key="1">
    <source>
        <dbReference type="ARBA" id="ARBA00010062"/>
    </source>
</evidence>
<dbReference type="PANTHER" id="PTHR30483">
    <property type="entry name" value="LEUCINE-SPECIFIC-BINDING PROTEIN"/>
    <property type="match status" value="1"/>
</dbReference>
<evidence type="ECO:0000259" key="4">
    <source>
        <dbReference type="Pfam" id="PF13458"/>
    </source>
</evidence>
<dbReference type="CDD" id="cd06347">
    <property type="entry name" value="PBP1_ABC_LivK_ligand_binding-like"/>
    <property type="match status" value="1"/>
</dbReference>
<evidence type="ECO:0000256" key="3">
    <source>
        <dbReference type="SAM" id="SignalP"/>
    </source>
</evidence>
<gene>
    <name evidence="5" type="ordered locus">Dde_2768</name>
</gene>
<dbReference type="STRING" id="207559.Dde_2768"/>
<dbReference type="AlphaFoldDB" id="Q30XN2"/>
<dbReference type="KEGG" id="dde:Dde_2768"/>
<evidence type="ECO:0000313" key="6">
    <source>
        <dbReference type="Proteomes" id="UP000002710"/>
    </source>
</evidence>
<evidence type="ECO:0000256" key="2">
    <source>
        <dbReference type="ARBA" id="ARBA00022729"/>
    </source>
</evidence>
<reference evidence="5 6" key="1">
    <citation type="journal article" date="2011" name="J. Bacteriol.">
        <title>Complete genome sequence and updated annotation of Desulfovibrio alaskensis G20.</title>
        <authorList>
            <person name="Hauser L.J."/>
            <person name="Land M.L."/>
            <person name="Brown S.D."/>
            <person name="Larimer F."/>
            <person name="Keller K.L."/>
            <person name="Rapp-Giles B.J."/>
            <person name="Price M.N."/>
            <person name="Lin M."/>
            <person name="Bruce D.C."/>
            <person name="Detter J.C."/>
            <person name="Tapia R."/>
            <person name="Han C.S."/>
            <person name="Goodwin L.A."/>
            <person name="Cheng J.F."/>
            <person name="Pitluck S."/>
            <person name="Copeland A."/>
            <person name="Lucas S."/>
            <person name="Nolan M."/>
            <person name="Lapidus A.L."/>
            <person name="Palumbo A.V."/>
            <person name="Wall J.D."/>
        </authorList>
    </citation>
    <scope>NUCLEOTIDE SEQUENCE [LARGE SCALE GENOMIC DNA]</scope>
    <source>
        <strain evidence="6">ATCC BAA 1058 / DSM 17464 / G20</strain>
    </source>
</reference>
<dbReference type="InterPro" id="IPR051010">
    <property type="entry name" value="BCAA_transport"/>
</dbReference>
<dbReference type="PANTHER" id="PTHR30483:SF6">
    <property type="entry name" value="PERIPLASMIC BINDING PROTEIN OF ABC TRANSPORTER FOR NATURAL AMINO ACIDS"/>
    <property type="match status" value="1"/>
</dbReference>